<name>A0A232EKQ5_9HYME</name>
<accession>A0A232EKQ5</accession>
<dbReference type="Proteomes" id="UP000215335">
    <property type="component" value="Unassembled WGS sequence"/>
</dbReference>
<proteinExistence type="predicted"/>
<dbReference type="EMBL" id="NNAY01003736">
    <property type="protein sequence ID" value="OXU18925.1"/>
    <property type="molecule type" value="Genomic_DNA"/>
</dbReference>
<keyword evidence="2" id="KW-1185">Reference proteome</keyword>
<dbReference type="AlphaFoldDB" id="A0A232EKQ5"/>
<protein>
    <submittedName>
        <fullName evidence="1">Uncharacterized protein</fullName>
    </submittedName>
</protein>
<evidence type="ECO:0000313" key="1">
    <source>
        <dbReference type="EMBL" id="OXU18925.1"/>
    </source>
</evidence>
<organism evidence="1 2">
    <name type="scientific">Trichomalopsis sarcophagae</name>
    <dbReference type="NCBI Taxonomy" id="543379"/>
    <lineage>
        <taxon>Eukaryota</taxon>
        <taxon>Metazoa</taxon>
        <taxon>Ecdysozoa</taxon>
        <taxon>Arthropoda</taxon>
        <taxon>Hexapoda</taxon>
        <taxon>Insecta</taxon>
        <taxon>Pterygota</taxon>
        <taxon>Neoptera</taxon>
        <taxon>Endopterygota</taxon>
        <taxon>Hymenoptera</taxon>
        <taxon>Apocrita</taxon>
        <taxon>Proctotrupomorpha</taxon>
        <taxon>Chalcidoidea</taxon>
        <taxon>Pteromalidae</taxon>
        <taxon>Pteromalinae</taxon>
        <taxon>Trichomalopsis</taxon>
    </lineage>
</organism>
<sequence>MKIGPLVQFIVFVNFHDPKAGLLSSDQLTVTLGFKGNAGLWFSDKPRHFTVKPHAFGAADIARGGARLGLLQTLVESA</sequence>
<reference evidence="1 2" key="1">
    <citation type="journal article" date="2017" name="Curr. Biol.">
        <title>The Evolution of Venom by Co-option of Single-Copy Genes.</title>
        <authorList>
            <person name="Martinson E.O."/>
            <person name="Mrinalini"/>
            <person name="Kelkar Y.D."/>
            <person name="Chang C.H."/>
            <person name="Werren J.H."/>
        </authorList>
    </citation>
    <scope>NUCLEOTIDE SEQUENCE [LARGE SCALE GENOMIC DNA]</scope>
    <source>
        <strain evidence="1 2">Alberta</strain>
        <tissue evidence="1">Whole body</tissue>
    </source>
</reference>
<evidence type="ECO:0000313" key="2">
    <source>
        <dbReference type="Proteomes" id="UP000215335"/>
    </source>
</evidence>
<gene>
    <name evidence="1" type="ORF">TSAR_016478</name>
</gene>
<comment type="caution">
    <text evidence="1">The sequence shown here is derived from an EMBL/GenBank/DDBJ whole genome shotgun (WGS) entry which is preliminary data.</text>
</comment>